<keyword evidence="2" id="KW-1185">Reference proteome</keyword>
<accession>A0ACB8T230</accession>
<dbReference type="Proteomes" id="UP000814140">
    <property type="component" value="Unassembled WGS sequence"/>
</dbReference>
<reference evidence="1" key="2">
    <citation type="journal article" date="2022" name="New Phytol.">
        <title>Evolutionary transition to the ectomycorrhizal habit in the genomes of a hyperdiverse lineage of mushroom-forming fungi.</title>
        <authorList>
            <person name="Looney B."/>
            <person name="Miyauchi S."/>
            <person name="Morin E."/>
            <person name="Drula E."/>
            <person name="Courty P.E."/>
            <person name="Kohler A."/>
            <person name="Kuo A."/>
            <person name="LaButti K."/>
            <person name="Pangilinan J."/>
            <person name="Lipzen A."/>
            <person name="Riley R."/>
            <person name="Andreopoulos W."/>
            <person name="He G."/>
            <person name="Johnson J."/>
            <person name="Nolan M."/>
            <person name="Tritt A."/>
            <person name="Barry K.W."/>
            <person name="Grigoriev I.V."/>
            <person name="Nagy L.G."/>
            <person name="Hibbett D."/>
            <person name="Henrissat B."/>
            <person name="Matheny P.B."/>
            <person name="Labbe J."/>
            <person name="Martin F.M."/>
        </authorList>
    </citation>
    <scope>NUCLEOTIDE SEQUENCE</scope>
    <source>
        <strain evidence="1">HHB10654</strain>
    </source>
</reference>
<dbReference type="EMBL" id="MU277207">
    <property type="protein sequence ID" value="KAI0062442.1"/>
    <property type="molecule type" value="Genomic_DNA"/>
</dbReference>
<evidence type="ECO:0000313" key="2">
    <source>
        <dbReference type="Proteomes" id="UP000814140"/>
    </source>
</evidence>
<organism evidence="1 2">
    <name type="scientific">Artomyces pyxidatus</name>
    <dbReference type="NCBI Taxonomy" id="48021"/>
    <lineage>
        <taxon>Eukaryota</taxon>
        <taxon>Fungi</taxon>
        <taxon>Dikarya</taxon>
        <taxon>Basidiomycota</taxon>
        <taxon>Agaricomycotina</taxon>
        <taxon>Agaricomycetes</taxon>
        <taxon>Russulales</taxon>
        <taxon>Auriscalpiaceae</taxon>
        <taxon>Artomyces</taxon>
    </lineage>
</organism>
<name>A0ACB8T230_9AGAM</name>
<evidence type="ECO:0000313" key="1">
    <source>
        <dbReference type="EMBL" id="KAI0062442.1"/>
    </source>
</evidence>
<comment type="caution">
    <text evidence="1">The sequence shown here is derived from an EMBL/GenBank/DDBJ whole genome shotgun (WGS) entry which is preliminary data.</text>
</comment>
<reference evidence="1" key="1">
    <citation type="submission" date="2021-03" db="EMBL/GenBank/DDBJ databases">
        <authorList>
            <consortium name="DOE Joint Genome Institute"/>
            <person name="Ahrendt S."/>
            <person name="Looney B.P."/>
            <person name="Miyauchi S."/>
            <person name="Morin E."/>
            <person name="Drula E."/>
            <person name="Courty P.E."/>
            <person name="Chicoki N."/>
            <person name="Fauchery L."/>
            <person name="Kohler A."/>
            <person name="Kuo A."/>
            <person name="Labutti K."/>
            <person name="Pangilinan J."/>
            <person name="Lipzen A."/>
            <person name="Riley R."/>
            <person name="Andreopoulos W."/>
            <person name="He G."/>
            <person name="Johnson J."/>
            <person name="Barry K.W."/>
            <person name="Grigoriev I.V."/>
            <person name="Nagy L."/>
            <person name="Hibbett D."/>
            <person name="Henrissat B."/>
            <person name="Matheny P.B."/>
            <person name="Labbe J."/>
            <person name="Martin F."/>
        </authorList>
    </citation>
    <scope>NUCLEOTIDE SEQUENCE</scope>
    <source>
        <strain evidence="1">HHB10654</strain>
    </source>
</reference>
<protein>
    <submittedName>
        <fullName evidence="1">Uncharacterized protein</fullName>
    </submittedName>
</protein>
<sequence length="144" mass="16735">MLTILQRQETRAPLHILCLVNCTQNIQLWARDIKRCHCSHSPPRRPEPKTAHSNPADEVEGSYTANKGDRTGHLPEILDLRPFLKRMEFEGRPVPTEESIEKMEITLKTKRRDGQSKFQLFDQESLSTFLSRAISSSSTRYYMY</sequence>
<gene>
    <name evidence="1" type="ORF">BV25DRAFT_629909</name>
</gene>
<proteinExistence type="predicted"/>